<dbReference type="Pfam" id="PF02578">
    <property type="entry name" value="Cu-oxidase_4"/>
    <property type="match status" value="1"/>
</dbReference>
<dbReference type="PANTHER" id="PTHR30616:SF2">
    <property type="entry name" value="PURINE NUCLEOSIDE PHOSPHORYLASE LACC1"/>
    <property type="match status" value="1"/>
</dbReference>
<evidence type="ECO:0000256" key="7">
    <source>
        <dbReference type="ARBA" id="ARBA00047989"/>
    </source>
</evidence>
<dbReference type="Gene3D" id="3.60.140.10">
    <property type="entry name" value="CNF1/YfiH-like putative cysteine hydrolases"/>
    <property type="match status" value="1"/>
</dbReference>
<evidence type="ECO:0000256" key="10">
    <source>
        <dbReference type="RuleBase" id="RU361274"/>
    </source>
</evidence>
<dbReference type="NCBIfam" id="TIGR00726">
    <property type="entry name" value="peptidoglycan editing factor PgeF"/>
    <property type="match status" value="1"/>
</dbReference>
<evidence type="ECO:0000256" key="4">
    <source>
        <dbReference type="ARBA" id="ARBA00022723"/>
    </source>
</evidence>
<keyword evidence="5" id="KW-0378">Hydrolase</keyword>
<keyword evidence="3" id="KW-0808">Transferase</keyword>
<accession>A0A7L5BWC2</accession>
<keyword evidence="12" id="KW-1185">Reference proteome</keyword>
<comment type="catalytic activity">
    <reaction evidence="7">
        <text>adenosine + H2O + H(+) = inosine + NH4(+)</text>
        <dbReference type="Rhea" id="RHEA:24408"/>
        <dbReference type="ChEBI" id="CHEBI:15377"/>
        <dbReference type="ChEBI" id="CHEBI:15378"/>
        <dbReference type="ChEBI" id="CHEBI:16335"/>
        <dbReference type="ChEBI" id="CHEBI:17596"/>
        <dbReference type="ChEBI" id="CHEBI:28938"/>
        <dbReference type="EC" id="3.5.4.4"/>
    </reaction>
    <physiologicalReaction direction="left-to-right" evidence="7">
        <dbReference type="Rhea" id="RHEA:24409"/>
    </physiologicalReaction>
</comment>
<dbReference type="GO" id="GO:0016787">
    <property type="term" value="F:hydrolase activity"/>
    <property type="evidence" value="ECO:0007669"/>
    <property type="project" value="UniProtKB-KW"/>
</dbReference>
<name>A0A7L5BWC2_9RHOB</name>
<proteinExistence type="inferred from homology"/>
<evidence type="ECO:0000256" key="9">
    <source>
        <dbReference type="ARBA" id="ARBA00049893"/>
    </source>
</evidence>
<dbReference type="Proteomes" id="UP000503336">
    <property type="component" value="Chromosome"/>
</dbReference>
<comment type="catalytic activity">
    <reaction evidence="1">
        <text>inosine + phosphate = alpha-D-ribose 1-phosphate + hypoxanthine</text>
        <dbReference type="Rhea" id="RHEA:27646"/>
        <dbReference type="ChEBI" id="CHEBI:17368"/>
        <dbReference type="ChEBI" id="CHEBI:17596"/>
        <dbReference type="ChEBI" id="CHEBI:43474"/>
        <dbReference type="ChEBI" id="CHEBI:57720"/>
        <dbReference type="EC" id="2.4.2.1"/>
    </reaction>
    <physiologicalReaction direction="left-to-right" evidence="1">
        <dbReference type="Rhea" id="RHEA:27647"/>
    </physiologicalReaction>
</comment>
<reference evidence="11 12" key="1">
    <citation type="submission" date="2020-02" db="EMBL/GenBank/DDBJ databases">
        <title>complete genome sequence of Rhodobacteraceae bacterium.</title>
        <authorList>
            <person name="Park J."/>
            <person name="Kim Y.-S."/>
            <person name="Kim K.-H."/>
        </authorList>
    </citation>
    <scope>NUCLEOTIDE SEQUENCE [LARGE SCALE GENOMIC DNA]</scope>
    <source>
        <strain evidence="11 12">RR4-56</strain>
    </source>
</reference>
<dbReference type="AlphaFoldDB" id="A0A7L5BWC2"/>
<dbReference type="GO" id="GO:0017061">
    <property type="term" value="F:S-methyl-5-thioadenosine phosphorylase activity"/>
    <property type="evidence" value="ECO:0007669"/>
    <property type="project" value="UniProtKB-EC"/>
</dbReference>
<gene>
    <name evidence="11" type="primary">pgeF</name>
    <name evidence="11" type="ORF">G5B40_08225</name>
</gene>
<dbReference type="CDD" id="cd16833">
    <property type="entry name" value="YfiH"/>
    <property type="match status" value="1"/>
</dbReference>
<evidence type="ECO:0000256" key="2">
    <source>
        <dbReference type="ARBA" id="ARBA00007353"/>
    </source>
</evidence>
<organism evidence="11 12">
    <name type="scientific">Pikeienuella piscinae</name>
    <dbReference type="NCBI Taxonomy" id="2748098"/>
    <lineage>
        <taxon>Bacteria</taxon>
        <taxon>Pseudomonadati</taxon>
        <taxon>Pseudomonadota</taxon>
        <taxon>Alphaproteobacteria</taxon>
        <taxon>Rhodobacterales</taxon>
        <taxon>Paracoccaceae</taxon>
        <taxon>Pikeienuella</taxon>
    </lineage>
</organism>
<dbReference type="RefSeq" id="WP_165097362.1">
    <property type="nucleotide sequence ID" value="NZ_CP049056.1"/>
</dbReference>
<dbReference type="PANTHER" id="PTHR30616">
    <property type="entry name" value="UNCHARACTERIZED PROTEIN YFIH"/>
    <property type="match status" value="1"/>
</dbReference>
<protein>
    <recommendedName>
        <fullName evidence="10">Purine nucleoside phosphorylase</fullName>
    </recommendedName>
</protein>
<keyword evidence="6" id="KW-0862">Zinc</keyword>
<dbReference type="KEGG" id="hdh:G5B40_08225"/>
<evidence type="ECO:0000256" key="3">
    <source>
        <dbReference type="ARBA" id="ARBA00022679"/>
    </source>
</evidence>
<keyword evidence="4" id="KW-0479">Metal-binding</keyword>
<evidence type="ECO:0000256" key="6">
    <source>
        <dbReference type="ARBA" id="ARBA00022833"/>
    </source>
</evidence>
<dbReference type="SUPFAM" id="SSF64438">
    <property type="entry name" value="CNF1/YfiH-like putative cysteine hydrolases"/>
    <property type="match status" value="1"/>
</dbReference>
<dbReference type="InterPro" id="IPR011324">
    <property type="entry name" value="Cytotoxic_necrot_fac-like_cat"/>
</dbReference>
<evidence type="ECO:0000256" key="5">
    <source>
        <dbReference type="ARBA" id="ARBA00022801"/>
    </source>
</evidence>
<evidence type="ECO:0000313" key="11">
    <source>
        <dbReference type="EMBL" id="QIE55443.1"/>
    </source>
</evidence>
<dbReference type="EMBL" id="CP049056">
    <property type="protein sequence ID" value="QIE55443.1"/>
    <property type="molecule type" value="Genomic_DNA"/>
</dbReference>
<dbReference type="InterPro" id="IPR038371">
    <property type="entry name" value="Cu_polyphenol_OxRdtase_sf"/>
</dbReference>
<dbReference type="InterPro" id="IPR003730">
    <property type="entry name" value="Cu_polyphenol_OxRdtase"/>
</dbReference>
<comment type="catalytic activity">
    <reaction evidence="8">
        <text>adenosine + phosphate = alpha-D-ribose 1-phosphate + adenine</text>
        <dbReference type="Rhea" id="RHEA:27642"/>
        <dbReference type="ChEBI" id="CHEBI:16335"/>
        <dbReference type="ChEBI" id="CHEBI:16708"/>
        <dbReference type="ChEBI" id="CHEBI:43474"/>
        <dbReference type="ChEBI" id="CHEBI:57720"/>
        <dbReference type="EC" id="2.4.2.1"/>
    </reaction>
    <physiologicalReaction direction="left-to-right" evidence="8">
        <dbReference type="Rhea" id="RHEA:27643"/>
    </physiologicalReaction>
</comment>
<comment type="catalytic activity">
    <reaction evidence="9">
        <text>S-methyl-5'-thioadenosine + phosphate = 5-(methylsulfanyl)-alpha-D-ribose 1-phosphate + adenine</text>
        <dbReference type="Rhea" id="RHEA:11852"/>
        <dbReference type="ChEBI" id="CHEBI:16708"/>
        <dbReference type="ChEBI" id="CHEBI:17509"/>
        <dbReference type="ChEBI" id="CHEBI:43474"/>
        <dbReference type="ChEBI" id="CHEBI:58533"/>
        <dbReference type="EC" id="2.4.2.28"/>
    </reaction>
    <physiologicalReaction direction="left-to-right" evidence="9">
        <dbReference type="Rhea" id="RHEA:11853"/>
    </physiologicalReaction>
</comment>
<comment type="similarity">
    <text evidence="2 10">Belongs to the purine nucleoside phosphorylase YfiH/LACC1 family.</text>
</comment>
<dbReference type="GO" id="GO:0005507">
    <property type="term" value="F:copper ion binding"/>
    <property type="evidence" value="ECO:0007669"/>
    <property type="project" value="TreeGrafter"/>
</dbReference>
<sequence length="252" mass="26449">MTLAPIRTDAIKAPHGFFTRAGGVSAGIYAGLNCGPGSRDDPAAVAENRALVAAHLGARELLSLHQVHSPDVVVVAAPWAGERPKADAMATRTPGLALGVLTADCAPVLLEDPEAGVIGAAHAGWRGALAGVTDRTIEAMETLGAGRGRISAAIGPVISQRAYEVGPEFMDEFVAEDPETTRFFAGGAGDRVQFDLPGYLLARLRAAGIAEAAWTGHCTFSDEKRFYSYRRAMHRGEKDYGRLVSVVMLPGA</sequence>
<evidence type="ECO:0000256" key="8">
    <source>
        <dbReference type="ARBA" id="ARBA00048968"/>
    </source>
</evidence>
<evidence type="ECO:0000256" key="1">
    <source>
        <dbReference type="ARBA" id="ARBA00000553"/>
    </source>
</evidence>
<evidence type="ECO:0000313" key="12">
    <source>
        <dbReference type="Proteomes" id="UP000503336"/>
    </source>
</evidence>